<feature type="transmembrane region" description="Helical" evidence="1">
    <location>
        <begin position="110"/>
        <end position="130"/>
    </location>
</feature>
<keyword evidence="1" id="KW-0472">Membrane</keyword>
<evidence type="ECO:0000313" key="3">
    <source>
        <dbReference type="Proteomes" id="UP000789706"/>
    </source>
</evidence>
<proteinExistence type="predicted"/>
<comment type="caution">
    <text evidence="2">The sequence shown here is derived from an EMBL/GenBank/DDBJ whole genome shotgun (WGS) entry which is preliminary data.</text>
</comment>
<keyword evidence="3" id="KW-1185">Reference proteome</keyword>
<reference evidence="2" key="1">
    <citation type="submission" date="2021-06" db="EMBL/GenBank/DDBJ databases">
        <authorList>
            <person name="Kallberg Y."/>
            <person name="Tangrot J."/>
            <person name="Rosling A."/>
        </authorList>
    </citation>
    <scope>NUCLEOTIDE SEQUENCE</scope>
    <source>
        <strain evidence="2">AZ414A</strain>
    </source>
</reference>
<accession>A0A9N9FZ64</accession>
<keyword evidence="1" id="KW-0812">Transmembrane</keyword>
<sequence length="131" mass="14584">MAEMADLQSVIASVGGVITVMTPIIVAIIEVRKKSEKKSSYEPEAYGRVMTSADCENGRSINYGSVGIKGKNSNHNSEEIESFTDFDNVNFRSVEHERNETDCSESFKKILVMVLNLYFQLIFAIILPPLS</sequence>
<keyword evidence="1" id="KW-1133">Transmembrane helix</keyword>
<dbReference type="AlphaFoldDB" id="A0A9N9FZ64"/>
<organism evidence="2 3">
    <name type="scientific">Diversispora eburnea</name>
    <dbReference type="NCBI Taxonomy" id="1213867"/>
    <lineage>
        <taxon>Eukaryota</taxon>
        <taxon>Fungi</taxon>
        <taxon>Fungi incertae sedis</taxon>
        <taxon>Mucoromycota</taxon>
        <taxon>Glomeromycotina</taxon>
        <taxon>Glomeromycetes</taxon>
        <taxon>Diversisporales</taxon>
        <taxon>Diversisporaceae</taxon>
        <taxon>Diversispora</taxon>
    </lineage>
</organism>
<evidence type="ECO:0000256" key="1">
    <source>
        <dbReference type="SAM" id="Phobius"/>
    </source>
</evidence>
<gene>
    <name evidence="2" type="ORF">DEBURN_LOCUS7849</name>
</gene>
<protein>
    <submittedName>
        <fullName evidence="2">10822_t:CDS:1</fullName>
    </submittedName>
</protein>
<evidence type="ECO:0000313" key="2">
    <source>
        <dbReference type="EMBL" id="CAG8566412.1"/>
    </source>
</evidence>
<dbReference type="Proteomes" id="UP000789706">
    <property type="component" value="Unassembled WGS sequence"/>
</dbReference>
<feature type="non-terminal residue" evidence="2">
    <location>
        <position position="131"/>
    </location>
</feature>
<feature type="transmembrane region" description="Helical" evidence="1">
    <location>
        <begin position="12"/>
        <end position="31"/>
    </location>
</feature>
<dbReference type="EMBL" id="CAJVPK010001027">
    <property type="protein sequence ID" value="CAG8566412.1"/>
    <property type="molecule type" value="Genomic_DNA"/>
</dbReference>
<name>A0A9N9FZ64_9GLOM</name>